<dbReference type="OMA" id="MGECYYY"/>
<dbReference type="InterPro" id="IPR011990">
    <property type="entry name" value="TPR-like_helical_dom_sf"/>
</dbReference>
<reference evidence="6" key="2">
    <citation type="submission" date="2012-11" db="EMBL/GenBank/DDBJ databases">
        <authorList>
            <person name="Kuo A."/>
            <person name="Curtis B.A."/>
            <person name="Tanifuji G."/>
            <person name="Burki F."/>
            <person name="Gruber A."/>
            <person name="Irimia M."/>
            <person name="Maruyama S."/>
            <person name="Arias M.C."/>
            <person name="Ball S.G."/>
            <person name="Gile G.H."/>
            <person name="Hirakawa Y."/>
            <person name="Hopkins J.F."/>
            <person name="Rensing S.A."/>
            <person name="Schmutz J."/>
            <person name="Symeonidi A."/>
            <person name="Elias M."/>
            <person name="Eveleigh R.J."/>
            <person name="Herman E.K."/>
            <person name="Klute M.J."/>
            <person name="Nakayama T."/>
            <person name="Obornik M."/>
            <person name="Reyes-Prieto A."/>
            <person name="Armbrust E.V."/>
            <person name="Aves S.J."/>
            <person name="Beiko R.G."/>
            <person name="Coutinho P."/>
            <person name="Dacks J.B."/>
            <person name="Durnford D.G."/>
            <person name="Fast N.M."/>
            <person name="Green B.R."/>
            <person name="Grisdale C."/>
            <person name="Hempe F."/>
            <person name="Henrissat B."/>
            <person name="Hoppner M.P."/>
            <person name="Ishida K.-I."/>
            <person name="Kim E."/>
            <person name="Koreny L."/>
            <person name="Kroth P.G."/>
            <person name="Liu Y."/>
            <person name="Malik S.-B."/>
            <person name="Maier U.G."/>
            <person name="McRose D."/>
            <person name="Mock T."/>
            <person name="Neilson J.A."/>
            <person name="Onodera N.T."/>
            <person name="Poole A.M."/>
            <person name="Pritham E.J."/>
            <person name="Richards T.A."/>
            <person name="Rocap G."/>
            <person name="Roy S.W."/>
            <person name="Sarai C."/>
            <person name="Schaack S."/>
            <person name="Shirato S."/>
            <person name="Slamovits C.H."/>
            <person name="Spencer D.F."/>
            <person name="Suzuki S."/>
            <person name="Worden A.Z."/>
            <person name="Zauner S."/>
            <person name="Barry K."/>
            <person name="Bell C."/>
            <person name="Bharti A.K."/>
            <person name="Crow J.A."/>
            <person name="Grimwood J."/>
            <person name="Kramer R."/>
            <person name="Lindquist E."/>
            <person name="Lucas S."/>
            <person name="Salamov A."/>
            <person name="McFadden G.I."/>
            <person name="Lane C.E."/>
            <person name="Keeling P.J."/>
            <person name="Gray M.W."/>
            <person name="Grigoriev I.V."/>
            <person name="Archibald J.M."/>
        </authorList>
    </citation>
    <scope>NUCLEOTIDE SEQUENCE</scope>
    <source>
        <strain evidence="6">CCMP2712</strain>
    </source>
</reference>
<protein>
    <submittedName>
        <fullName evidence="4 5">Uncharacterized protein</fullName>
    </submittedName>
</protein>
<dbReference type="HOGENOM" id="CLU_026953_0_1_1"/>
<dbReference type="Proteomes" id="UP000011087">
    <property type="component" value="Unassembled WGS sequence"/>
</dbReference>
<dbReference type="GeneID" id="17300506"/>
<dbReference type="EMBL" id="JH993008">
    <property type="protein sequence ID" value="EKX43772.1"/>
    <property type="molecule type" value="Genomic_DNA"/>
</dbReference>
<proteinExistence type="predicted"/>
<reference evidence="5" key="3">
    <citation type="submission" date="2015-06" db="UniProtKB">
        <authorList>
            <consortium name="EnsemblProtists"/>
        </authorList>
    </citation>
    <scope>IDENTIFICATION</scope>
</reference>
<dbReference type="PaxDb" id="55529-EKX43772"/>
<keyword evidence="1 2" id="KW-0802">TPR repeat</keyword>
<organism evidence="4">
    <name type="scientific">Guillardia theta (strain CCMP2712)</name>
    <name type="common">Cryptophyte</name>
    <dbReference type="NCBI Taxonomy" id="905079"/>
    <lineage>
        <taxon>Eukaryota</taxon>
        <taxon>Cryptophyceae</taxon>
        <taxon>Pyrenomonadales</taxon>
        <taxon>Geminigeraceae</taxon>
        <taxon>Guillardia</taxon>
    </lineage>
</organism>
<reference evidence="4 6" key="1">
    <citation type="journal article" date="2012" name="Nature">
        <title>Algal genomes reveal evolutionary mosaicism and the fate of nucleomorphs.</title>
        <authorList>
            <consortium name="DOE Joint Genome Institute"/>
            <person name="Curtis B.A."/>
            <person name="Tanifuji G."/>
            <person name="Burki F."/>
            <person name="Gruber A."/>
            <person name="Irimia M."/>
            <person name="Maruyama S."/>
            <person name="Arias M.C."/>
            <person name="Ball S.G."/>
            <person name="Gile G.H."/>
            <person name="Hirakawa Y."/>
            <person name="Hopkins J.F."/>
            <person name="Kuo A."/>
            <person name="Rensing S.A."/>
            <person name="Schmutz J."/>
            <person name="Symeonidi A."/>
            <person name="Elias M."/>
            <person name="Eveleigh R.J."/>
            <person name="Herman E.K."/>
            <person name="Klute M.J."/>
            <person name="Nakayama T."/>
            <person name="Obornik M."/>
            <person name="Reyes-Prieto A."/>
            <person name="Armbrust E.V."/>
            <person name="Aves S.J."/>
            <person name="Beiko R.G."/>
            <person name="Coutinho P."/>
            <person name="Dacks J.B."/>
            <person name="Durnford D.G."/>
            <person name="Fast N.M."/>
            <person name="Green B.R."/>
            <person name="Grisdale C.J."/>
            <person name="Hempel F."/>
            <person name="Henrissat B."/>
            <person name="Hoppner M.P."/>
            <person name="Ishida K."/>
            <person name="Kim E."/>
            <person name="Koreny L."/>
            <person name="Kroth P.G."/>
            <person name="Liu Y."/>
            <person name="Malik S.B."/>
            <person name="Maier U.G."/>
            <person name="McRose D."/>
            <person name="Mock T."/>
            <person name="Neilson J.A."/>
            <person name="Onodera N.T."/>
            <person name="Poole A.M."/>
            <person name="Pritham E.J."/>
            <person name="Richards T.A."/>
            <person name="Rocap G."/>
            <person name="Roy S.W."/>
            <person name="Sarai C."/>
            <person name="Schaack S."/>
            <person name="Shirato S."/>
            <person name="Slamovits C.H."/>
            <person name="Spencer D.F."/>
            <person name="Suzuki S."/>
            <person name="Worden A.Z."/>
            <person name="Zauner S."/>
            <person name="Barry K."/>
            <person name="Bell C."/>
            <person name="Bharti A.K."/>
            <person name="Crow J.A."/>
            <person name="Grimwood J."/>
            <person name="Kramer R."/>
            <person name="Lindquist E."/>
            <person name="Lucas S."/>
            <person name="Salamov A."/>
            <person name="McFadden G.I."/>
            <person name="Lane C.E."/>
            <person name="Keeling P.J."/>
            <person name="Gray M.W."/>
            <person name="Grigoriev I.V."/>
            <person name="Archibald J.M."/>
        </authorList>
    </citation>
    <scope>NUCLEOTIDE SEQUENCE</scope>
    <source>
        <strain evidence="4 6">CCMP2712</strain>
    </source>
</reference>
<dbReference type="AlphaFoldDB" id="L1J650"/>
<feature type="region of interest" description="Disordered" evidence="3">
    <location>
        <begin position="508"/>
        <end position="540"/>
    </location>
</feature>
<dbReference type="PANTHER" id="PTHR12558:SF36">
    <property type="entry name" value="ANAPHASE-PROMOTING COMPLEX SUBUNIT 7"/>
    <property type="match status" value="1"/>
</dbReference>
<dbReference type="GO" id="GO:0045842">
    <property type="term" value="P:positive regulation of mitotic metaphase/anaphase transition"/>
    <property type="evidence" value="ECO:0007669"/>
    <property type="project" value="TreeGrafter"/>
</dbReference>
<dbReference type="RefSeq" id="XP_005830752.1">
    <property type="nucleotide sequence ID" value="XM_005830695.1"/>
</dbReference>
<dbReference type="OrthoDB" id="308440at2759"/>
<evidence type="ECO:0000313" key="4">
    <source>
        <dbReference type="EMBL" id="EKX43772.1"/>
    </source>
</evidence>
<accession>L1J650</accession>
<dbReference type="PROSITE" id="PS50005">
    <property type="entry name" value="TPR"/>
    <property type="match status" value="1"/>
</dbReference>
<keyword evidence="6" id="KW-1185">Reference proteome</keyword>
<gene>
    <name evidence="4" type="ORF">GUITHDRAFT_140220</name>
</gene>
<feature type="repeat" description="TPR" evidence="2">
    <location>
        <begin position="460"/>
        <end position="493"/>
    </location>
</feature>
<evidence type="ECO:0000256" key="2">
    <source>
        <dbReference type="PROSITE-ProRule" id="PRU00339"/>
    </source>
</evidence>
<dbReference type="InterPro" id="IPR019734">
    <property type="entry name" value="TPR_rpt"/>
</dbReference>
<dbReference type="Pfam" id="PF13181">
    <property type="entry name" value="TPR_8"/>
    <property type="match status" value="1"/>
</dbReference>
<dbReference type="GO" id="GO:0051301">
    <property type="term" value="P:cell division"/>
    <property type="evidence" value="ECO:0007669"/>
    <property type="project" value="TreeGrafter"/>
</dbReference>
<dbReference type="SMART" id="SM00028">
    <property type="entry name" value="TPR"/>
    <property type="match status" value="7"/>
</dbReference>
<dbReference type="SUPFAM" id="SSF48452">
    <property type="entry name" value="TPR-like"/>
    <property type="match status" value="3"/>
</dbReference>
<dbReference type="KEGG" id="gtt:GUITHDRAFT_140220"/>
<evidence type="ECO:0000256" key="3">
    <source>
        <dbReference type="SAM" id="MobiDB-lite"/>
    </source>
</evidence>
<dbReference type="Pfam" id="PF13432">
    <property type="entry name" value="TPR_16"/>
    <property type="match status" value="1"/>
</dbReference>
<dbReference type="STRING" id="905079.L1J650"/>
<dbReference type="Gene3D" id="1.25.40.10">
    <property type="entry name" value="Tetratricopeptide repeat domain"/>
    <property type="match status" value="2"/>
</dbReference>
<dbReference type="PANTHER" id="PTHR12558">
    <property type="entry name" value="CELL DIVISION CYCLE 16,23,27"/>
    <property type="match status" value="1"/>
</dbReference>
<dbReference type="Pfam" id="PF14559">
    <property type="entry name" value="TPR_19"/>
    <property type="match status" value="1"/>
</dbReference>
<sequence>MVREKMSTPIRHKPSVKGTEGLLARCKAMNEQQLYASSAAITSFLISEDARSTEVYMVNAEALHGLGEYLRAAEVYKQAHECLSEAEQKGEEGAKVLQAMAECYGKGDQQRKQLATLLSIPEELRTVRVHVEIAKLQHRAGAADKALSALKSALDDAPLAIEMIEELVWAGQSEEEIMSHFRCMVEKGWLLDFIRARVQHAMYDYKGALQSYKQVAEAFPENLEVMSGMATCQLHTRDVVGATKAFERVHEKDRHYLDRMEEYGSALKATGSSAKLNIVGYELVNVSPQRPEGWIVCSMYMECQEEKELALEYAERAIQVAPRSSAALIQRGRIQLDAEKYDLALMSFREALGIAKSIHAYQGLVRGYIGARRVKEAITTARESLQQMPKNAQAFKLVGLALAQLPEGVSKAKTAFERAIQLDPTCPESVLELVDILEEENKLQESVEVMERFVSKTESDVAHCRLGDLYLKLGRFQNALVSYHNALSAHPGMEAATIGLSRLEKAMKGIDPDGDGELEKDSYDSMGTPSTPRGMDVMDR</sequence>
<dbReference type="GO" id="GO:0005680">
    <property type="term" value="C:anaphase-promoting complex"/>
    <property type="evidence" value="ECO:0007669"/>
    <property type="project" value="TreeGrafter"/>
</dbReference>
<feature type="compositionally biased region" description="Basic and acidic residues" evidence="3">
    <location>
        <begin position="508"/>
        <end position="523"/>
    </location>
</feature>
<dbReference type="EnsemblProtists" id="EKX43772">
    <property type="protein sequence ID" value="EKX43772"/>
    <property type="gene ID" value="GUITHDRAFT_140220"/>
</dbReference>
<evidence type="ECO:0000256" key="1">
    <source>
        <dbReference type="ARBA" id="ARBA00022803"/>
    </source>
</evidence>
<name>L1J650_GUITC</name>
<evidence type="ECO:0000313" key="6">
    <source>
        <dbReference type="Proteomes" id="UP000011087"/>
    </source>
</evidence>
<evidence type="ECO:0000313" key="5">
    <source>
        <dbReference type="EnsemblProtists" id="EKX43772"/>
    </source>
</evidence>
<dbReference type="GO" id="GO:0016567">
    <property type="term" value="P:protein ubiquitination"/>
    <property type="evidence" value="ECO:0007669"/>
    <property type="project" value="TreeGrafter"/>
</dbReference>
<dbReference type="eggNOG" id="KOG1174">
    <property type="taxonomic scope" value="Eukaryota"/>
</dbReference>